<dbReference type="Pfam" id="PF13180">
    <property type="entry name" value="PDZ_2"/>
    <property type="match status" value="2"/>
</dbReference>
<dbReference type="Gene3D" id="2.40.10.120">
    <property type="match status" value="1"/>
</dbReference>
<evidence type="ECO:0000256" key="9">
    <source>
        <dbReference type="ARBA" id="ARBA00022764"/>
    </source>
</evidence>
<evidence type="ECO:0000256" key="6">
    <source>
        <dbReference type="ARBA" id="ARBA00022670"/>
    </source>
</evidence>
<proteinExistence type="inferred from homology"/>
<dbReference type="SUPFAM" id="SSF50494">
    <property type="entry name" value="Trypsin-like serine proteases"/>
    <property type="match status" value="1"/>
</dbReference>
<dbReference type="PANTHER" id="PTHR22939:SF130">
    <property type="entry name" value="PERIPLASMIC SERINE ENDOPROTEASE DEGP-LIKE-RELATED"/>
    <property type="match status" value="1"/>
</dbReference>
<dbReference type="PRINTS" id="PR00834">
    <property type="entry name" value="PROTEASES2C"/>
</dbReference>
<evidence type="ECO:0000256" key="17">
    <source>
        <dbReference type="SAM" id="SignalP"/>
    </source>
</evidence>
<dbReference type="CDD" id="cd10839">
    <property type="entry name" value="cpPDZ1_DegP-like"/>
    <property type="match status" value="1"/>
</dbReference>
<keyword evidence="12" id="KW-0346">Stress response</keyword>
<feature type="domain" description="PDZ" evidence="18">
    <location>
        <begin position="294"/>
        <end position="347"/>
    </location>
</feature>
<dbReference type="GO" id="GO:0042597">
    <property type="term" value="C:periplasmic space"/>
    <property type="evidence" value="ECO:0007669"/>
    <property type="project" value="UniProtKB-SubCell"/>
</dbReference>
<dbReference type="Proteomes" id="UP000289411">
    <property type="component" value="Unassembled WGS sequence"/>
</dbReference>
<dbReference type="SUPFAM" id="SSF50156">
    <property type="entry name" value="PDZ domain-like"/>
    <property type="match status" value="2"/>
</dbReference>
<keyword evidence="11" id="KW-0720">Serine protease</keyword>
<dbReference type="EC" id="3.4.21.107" evidence="4"/>
<keyword evidence="9" id="KW-0574">Periplasm</keyword>
<comment type="caution">
    <text evidence="19">The sequence shown here is derived from an EMBL/GenBank/DDBJ whole genome shotgun (WGS) entry which is preliminary data.</text>
</comment>
<evidence type="ECO:0000313" key="20">
    <source>
        <dbReference type="Proteomes" id="UP000289411"/>
    </source>
</evidence>
<evidence type="ECO:0000256" key="14">
    <source>
        <dbReference type="PIRSR" id="PIRSR611782-1"/>
    </source>
</evidence>
<dbReference type="RefSeq" id="WP_129218686.1">
    <property type="nucleotide sequence ID" value="NZ_QYBC01000006.1"/>
</dbReference>
<evidence type="ECO:0000256" key="10">
    <source>
        <dbReference type="ARBA" id="ARBA00022801"/>
    </source>
</evidence>
<feature type="binding site" evidence="15">
    <location>
        <position position="139"/>
    </location>
    <ligand>
        <name>substrate</name>
    </ligand>
</feature>
<evidence type="ECO:0000259" key="18">
    <source>
        <dbReference type="PROSITE" id="PS50106"/>
    </source>
</evidence>
<evidence type="ECO:0000256" key="8">
    <source>
        <dbReference type="ARBA" id="ARBA00022737"/>
    </source>
</evidence>
<feature type="binding site" evidence="15">
    <location>
        <position position="169"/>
    </location>
    <ligand>
        <name>substrate</name>
    </ligand>
</feature>
<dbReference type="PROSITE" id="PS50106">
    <property type="entry name" value="PDZ"/>
    <property type="match status" value="2"/>
</dbReference>
<dbReference type="FunFam" id="2.30.42.10:FF:000037">
    <property type="entry name" value="Periplasmic serine endoprotease DegP-like"/>
    <property type="match status" value="1"/>
</dbReference>
<dbReference type="InterPro" id="IPR001940">
    <property type="entry name" value="Peptidase_S1C"/>
</dbReference>
<accession>A0A4Q2RDQ7</accession>
<evidence type="ECO:0000256" key="3">
    <source>
        <dbReference type="ARBA" id="ARBA00010541"/>
    </source>
</evidence>
<feature type="domain" description="PDZ" evidence="18">
    <location>
        <begin position="396"/>
        <end position="460"/>
    </location>
</feature>
<name>A0A4Q2RDQ7_9HYPH</name>
<keyword evidence="20" id="KW-1185">Reference proteome</keyword>
<evidence type="ECO:0000256" key="2">
    <source>
        <dbReference type="ARBA" id="ARBA00004418"/>
    </source>
</evidence>
<feature type="active site" description="Charge relay system" evidence="14">
    <location>
        <position position="169"/>
    </location>
</feature>
<feature type="region of interest" description="Disordered" evidence="16">
    <location>
        <begin position="75"/>
        <end position="94"/>
    </location>
</feature>
<evidence type="ECO:0000256" key="12">
    <source>
        <dbReference type="ARBA" id="ARBA00023016"/>
    </source>
</evidence>
<evidence type="ECO:0000256" key="4">
    <source>
        <dbReference type="ARBA" id="ARBA00013035"/>
    </source>
</evidence>
<keyword evidence="10" id="KW-0378">Hydrolase</keyword>
<dbReference type="InterPro" id="IPR011782">
    <property type="entry name" value="Pept_S1C_Do"/>
</dbReference>
<evidence type="ECO:0000256" key="13">
    <source>
        <dbReference type="ARBA" id="ARBA00032850"/>
    </source>
</evidence>
<evidence type="ECO:0000256" key="11">
    <source>
        <dbReference type="ARBA" id="ARBA00022825"/>
    </source>
</evidence>
<feature type="active site" description="Charge relay system" evidence="14">
    <location>
        <position position="242"/>
    </location>
</feature>
<dbReference type="Gene3D" id="2.30.42.10">
    <property type="match status" value="2"/>
</dbReference>
<dbReference type="NCBIfam" id="TIGR02037">
    <property type="entry name" value="degP_htrA_DO"/>
    <property type="match status" value="1"/>
</dbReference>
<dbReference type="OrthoDB" id="9758917at2"/>
<protein>
    <recommendedName>
        <fullName evidence="5">Probable periplasmic serine endoprotease DegP-like</fullName>
        <ecNumber evidence="4">3.4.21.107</ecNumber>
    </recommendedName>
    <alternativeName>
        <fullName evidence="13">Protease Do</fullName>
    </alternativeName>
</protein>
<dbReference type="Pfam" id="PF13365">
    <property type="entry name" value="Trypsin_2"/>
    <property type="match status" value="1"/>
</dbReference>
<evidence type="ECO:0000256" key="1">
    <source>
        <dbReference type="ARBA" id="ARBA00001772"/>
    </source>
</evidence>
<sequence>MTKRPTIRTALLGAVAVTALGATVAAPSLLSTYPAQAAQIAGQPAPSTIAPGSFADVVDRVSPAVVSVKVKMVENASDDDDSPAQSMPNIPKGDPLERFFRQFQQRGGMGNPKPHPHTGMAQGSGFFISSDGYIVTNNHVVENATDVEVALQDGKTVPATVVGTDKKTDLALIKVKSGSNYPFVQWASSVPRVGDWVIAVGNPFGLGGTVTAGIVSARGRDIGAGPYDDFLQIDAPVNRGNSGGPTFNTEGQVVGINTAIFSPSGGSVGIGFAIPTEVARGVIQDLKDKGVVARGWLGIQIQPVTADIAESLGLKDAKGALVAEPQKGSPAAAAGIRSGDVITAVNSDMVDSPKELSRKIAGLGPDKKVTLTVWHEGSQKNVDVTLGTLPNDQQAKADMPKPQDEKAQLSTYGLTLAPAASIAGAGSAGVVVAEVDPDGTAAQKGLQTGDVILEAAGKPVARPSDVSTALSDAKKDGHKAVLLRVKTGDNVRYVALSTQNAG</sequence>
<comment type="similarity">
    <text evidence="3">Belongs to the peptidase S1C family.</text>
</comment>
<evidence type="ECO:0000256" key="16">
    <source>
        <dbReference type="SAM" id="MobiDB-lite"/>
    </source>
</evidence>
<dbReference type="GO" id="GO:0006508">
    <property type="term" value="P:proteolysis"/>
    <property type="evidence" value="ECO:0007669"/>
    <property type="project" value="UniProtKB-KW"/>
</dbReference>
<dbReference type="AlphaFoldDB" id="A0A4Q2RDQ7"/>
<gene>
    <name evidence="19" type="ORF">D3272_08195</name>
</gene>
<feature type="chain" id="PRO_5038509536" description="Probable periplasmic serine endoprotease DegP-like" evidence="17">
    <location>
        <begin position="38"/>
        <end position="502"/>
    </location>
</feature>
<evidence type="ECO:0000256" key="15">
    <source>
        <dbReference type="PIRSR" id="PIRSR611782-2"/>
    </source>
</evidence>
<feature type="binding site" evidence="15">
    <location>
        <begin position="240"/>
        <end position="242"/>
    </location>
    <ligand>
        <name>substrate</name>
    </ligand>
</feature>
<keyword evidence="7 17" id="KW-0732">Signal</keyword>
<organism evidence="19 20">
    <name type="scientific">Lichenibacterium ramalinae</name>
    <dbReference type="NCBI Taxonomy" id="2316527"/>
    <lineage>
        <taxon>Bacteria</taxon>
        <taxon>Pseudomonadati</taxon>
        <taxon>Pseudomonadota</taxon>
        <taxon>Alphaproteobacteria</taxon>
        <taxon>Hyphomicrobiales</taxon>
        <taxon>Lichenihabitantaceae</taxon>
        <taxon>Lichenibacterium</taxon>
    </lineage>
</organism>
<evidence type="ECO:0000313" key="19">
    <source>
        <dbReference type="EMBL" id="RYB05582.1"/>
    </source>
</evidence>
<evidence type="ECO:0000256" key="7">
    <source>
        <dbReference type="ARBA" id="ARBA00022729"/>
    </source>
</evidence>
<dbReference type="PANTHER" id="PTHR22939">
    <property type="entry name" value="SERINE PROTEASE FAMILY S1C HTRA-RELATED"/>
    <property type="match status" value="1"/>
</dbReference>
<keyword evidence="6" id="KW-0645">Protease</keyword>
<feature type="signal peptide" evidence="17">
    <location>
        <begin position="1"/>
        <end position="37"/>
    </location>
</feature>
<feature type="active site" description="Charge relay system" evidence="14">
    <location>
        <position position="139"/>
    </location>
</feature>
<reference evidence="19 20" key="2">
    <citation type="submission" date="2019-02" db="EMBL/GenBank/DDBJ databases">
        <title>'Lichenibacterium ramalinii' gen. nov. sp. nov., 'Lichenibacterium minor' gen. nov. sp. nov.</title>
        <authorList>
            <person name="Pankratov T."/>
        </authorList>
    </citation>
    <scope>NUCLEOTIDE SEQUENCE [LARGE SCALE GENOMIC DNA]</scope>
    <source>
        <strain evidence="19 20">RmlP001</strain>
    </source>
</reference>
<dbReference type="InterPro" id="IPR001478">
    <property type="entry name" value="PDZ"/>
</dbReference>
<dbReference type="SMART" id="SM00228">
    <property type="entry name" value="PDZ"/>
    <property type="match status" value="2"/>
</dbReference>
<dbReference type="FunFam" id="2.40.10.120:FF:000007">
    <property type="entry name" value="Periplasmic serine endoprotease DegP-like"/>
    <property type="match status" value="1"/>
</dbReference>
<evidence type="ECO:0000256" key="5">
    <source>
        <dbReference type="ARBA" id="ARBA00013958"/>
    </source>
</evidence>
<comment type="catalytic activity">
    <reaction evidence="1">
        <text>Acts on substrates that are at least partially unfolded. The cleavage site P1 residue is normally between a pair of hydrophobic residues, such as Val-|-Val.</text>
        <dbReference type="EC" id="3.4.21.107"/>
    </reaction>
</comment>
<dbReference type="EMBL" id="QYBC01000006">
    <property type="protein sequence ID" value="RYB05582.1"/>
    <property type="molecule type" value="Genomic_DNA"/>
</dbReference>
<reference evidence="19 20" key="1">
    <citation type="submission" date="2018-09" db="EMBL/GenBank/DDBJ databases">
        <authorList>
            <person name="Grouzdev D.S."/>
            <person name="Krutkina M.S."/>
        </authorList>
    </citation>
    <scope>NUCLEOTIDE SEQUENCE [LARGE SCALE GENOMIC DNA]</scope>
    <source>
        <strain evidence="19 20">RmlP001</strain>
    </source>
</reference>
<comment type="subcellular location">
    <subcellularLocation>
        <location evidence="2">Periplasm</location>
    </subcellularLocation>
</comment>
<dbReference type="GO" id="GO:0004252">
    <property type="term" value="F:serine-type endopeptidase activity"/>
    <property type="evidence" value="ECO:0007669"/>
    <property type="project" value="InterPro"/>
</dbReference>
<dbReference type="InterPro" id="IPR036034">
    <property type="entry name" value="PDZ_sf"/>
</dbReference>
<dbReference type="InterPro" id="IPR009003">
    <property type="entry name" value="Peptidase_S1_PA"/>
</dbReference>
<keyword evidence="8" id="KW-0677">Repeat</keyword>